<accession>A8MAZ9</accession>
<dbReference type="AlphaFoldDB" id="A8MAZ9"/>
<sequence>MNQAPGSVGFDELYELLVRTRWTYYDGKSKMLYFYNNVEFVRSVLERLSIKHLVDEKGHRVIVWGMSIADFVIKVVNTAMAMLINVPYNPDLMPKYIEAIMSQRPTVLQAPYTH</sequence>
<dbReference type="RefSeq" id="WP_012186847.1">
    <property type="nucleotide sequence ID" value="NC_009954.1"/>
</dbReference>
<keyword evidence="2" id="KW-1185">Reference proteome</keyword>
<organism evidence="1 2">
    <name type="scientific">Caldivirga maquilingensis (strain ATCC 700844 / DSM 13496 / JCM 10307 / IC-167)</name>
    <dbReference type="NCBI Taxonomy" id="397948"/>
    <lineage>
        <taxon>Archaea</taxon>
        <taxon>Thermoproteota</taxon>
        <taxon>Thermoprotei</taxon>
        <taxon>Thermoproteales</taxon>
        <taxon>Thermoproteaceae</taxon>
        <taxon>Caldivirga</taxon>
    </lineage>
</organism>
<evidence type="ECO:0000313" key="1">
    <source>
        <dbReference type="EMBL" id="ABW02628.1"/>
    </source>
</evidence>
<protein>
    <submittedName>
        <fullName evidence="1">Uncharacterized protein</fullName>
    </submittedName>
</protein>
<name>A8MAZ9_CALMQ</name>
<dbReference type="STRING" id="397948.Cmaq_1810"/>
<dbReference type="GeneID" id="5709089"/>
<proteinExistence type="predicted"/>
<gene>
    <name evidence="1" type="ordered locus">Cmaq_1810</name>
</gene>
<reference evidence="1 2" key="1">
    <citation type="submission" date="2007-10" db="EMBL/GenBank/DDBJ databases">
        <title>Complete sequence of Caldivirga maquilingensis IC-167.</title>
        <authorList>
            <consortium name="US DOE Joint Genome Institute"/>
            <person name="Copeland A."/>
            <person name="Lucas S."/>
            <person name="Lapidus A."/>
            <person name="Barry K."/>
            <person name="Glavina del Rio T."/>
            <person name="Dalin E."/>
            <person name="Tice H."/>
            <person name="Pitluck S."/>
            <person name="Saunders E."/>
            <person name="Brettin T."/>
            <person name="Bruce D."/>
            <person name="Detter J.C."/>
            <person name="Han C."/>
            <person name="Schmutz J."/>
            <person name="Larimer F."/>
            <person name="Land M."/>
            <person name="Hauser L."/>
            <person name="Kyrpides N."/>
            <person name="Ivanova N."/>
            <person name="Biddle J.F."/>
            <person name="Zhang Z."/>
            <person name="Fitz-Gibbon S.T."/>
            <person name="Lowe T.M."/>
            <person name="Saltikov C."/>
            <person name="House C.H."/>
            <person name="Richardson P."/>
        </authorList>
    </citation>
    <scope>NUCLEOTIDE SEQUENCE [LARGE SCALE GENOMIC DNA]</scope>
    <source>
        <strain evidence="2">ATCC 700844 / DSM 13496 / JCM 10307 / IC-167</strain>
    </source>
</reference>
<dbReference type="HOGENOM" id="CLU_2115362_0_0_2"/>
<dbReference type="KEGG" id="cma:Cmaq_1810"/>
<dbReference type="OrthoDB" id="387413at2157"/>
<dbReference type="Proteomes" id="UP000001137">
    <property type="component" value="Chromosome"/>
</dbReference>
<evidence type="ECO:0000313" key="2">
    <source>
        <dbReference type="Proteomes" id="UP000001137"/>
    </source>
</evidence>
<dbReference type="EMBL" id="CP000852">
    <property type="protein sequence ID" value="ABW02628.1"/>
    <property type="molecule type" value="Genomic_DNA"/>
</dbReference>